<organism evidence="3">
    <name type="scientific">viral metagenome</name>
    <dbReference type="NCBI Taxonomy" id="1070528"/>
    <lineage>
        <taxon>unclassified sequences</taxon>
        <taxon>metagenomes</taxon>
        <taxon>organismal metagenomes</taxon>
    </lineage>
</organism>
<dbReference type="Gene3D" id="1.10.150.20">
    <property type="entry name" value="5' to 3' exonuclease, C-terminal subdomain"/>
    <property type="match status" value="1"/>
</dbReference>
<gene>
    <name evidence="3" type="ORF">MM415A00216_0029</name>
    <name evidence="2" type="ORF">MM415B00427_0022</name>
</gene>
<dbReference type="Gene3D" id="3.30.70.370">
    <property type="match status" value="1"/>
</dbReference>
<evidence type="ECO:0000259" key="1">
    <source>
        <dbReference type="SMART" id="SM00482"/>
    </source>
</evidence>
<dbReference type="InterPro" id="IPR036397">
    <property type="entry name" value="RNaseH_sf"/>
</dbReference>
<dbReference type="Gene3D" id="3.30.420.10">
    <property type="entry name" value="Ribonuclease H-like superfamily/Ribonuclease H"/>
    <property type="match status" value="1"/>
</dbReference>
<dbReference type="SMART" id="SM00482">
    <property type="entry name" value="POLAc"/>
    <property type="match status" value="1"/>
</dbReference>
<evidence type="ECO:0000313" key="3">
    <source>
        <dbReference type="EMBL" id="QJA84185.1"/>
    </source>
</evidence>
<dbReference type="GO" id="GO:0003887">
    <property type="term" value="F:DNA-directed DNA polymerase activity"/>
    <property type="evidence" value="ECO:0007669"/>
    <property type="project" value="InterPro"/>
</dbReference>
<dbReference type="GO" id="GO:0006260">
    <property type="term" value="P:DNA replication"/>
    <property type="evidence" value="ECO:0007669"/>
    <property type="project" value="InterPro"/>
</dbReference>
<dbReference type="SUPFAM" id="SSF53098">
    <property type="entry name" value="Ribonuclease H-like"/>
    <property type="match status" value="1"/>
</dbReference>
<protein>
    <submittedName>
        <fullName evidence="3">Putative DNA polymerase</fullName>
    </submittedName>
</protein>
<dbReference type="InterPro" id="IPR043502">
    <property type="entry name" value="DNA/RNA_pol_sf"/>
</dbReference>
<evidence type="ECO:0000313" key="2">
    <source>
        <dbReference type="EMBL" id="QJA65168.1"/>
    </source>
</evidence>
<dbReference type="EMBL" id="MT141533">
    <property type="protein sequence ID" value="QJA65168.1"/>
    <property type="molecule type" value="Genomic_DNA"/>
</dbReference>
<proteinExistence type="predicted"/>
<dbReference type="Pfam" id="PF00476">
    <property type="entry name" value="DNA_pol_A"/>
    <property type="match status" value="1"/>
</dbReference>
<dbReference type="GO" id="GO:0003677">
    <property type="term" value="F:DNA binding"/>
    <property type="evidence" value="ECO:0007669"/>
    <property type="project" value="InterPro"/>
</dbReference>
<dbReference type="AlphaFoldDB" id="A0A6M3KRY5"/>
<sequence>MNIKPEVGVPVPTWFSRKISIDIETYGILAGKEQTVFNPHKSKYIDKVDYPNQIVTVSFAWRDIAGKLHTALYEWDNPSHRVIIRKWFRVISTQHHILLGQFIKYDLTYLSVSGDKELQYWIQPERIMLDDTLLLSFLYYEQQPEKALKELCTLYGISDYSGLKVTGKSGNAKSSKDKDLHYYNALDSGSTFVLGEQLEQMILDKYGKDSFKLSRVCQQMRNAVIWDIFDLELNGSALSIKRLEELHSKEESRCKEIEKECVSESGIKVAGRGSDGPLREFIQKCADKAGLLNDSRLECTKKANKISIGVENVNLIMGYLPECKERITLSLFQEYKERAKIVNTYTRPLLEEPRRGITLRRGNIGLVYPSWYPIPSYNERGGGSDEKQKGQIQGRFSCTKPARLTEPPMVRDLSISRWPGGKLVEYDVNQDHLRMAALLSGDPELMGAYHKKGGNIHLQTAAAIFPDIYSSAFKKEHPKEYTLCKSLNFLILFKGGATAFQREARESVGIELPIEFCHNAIRRWYNKYHTYGEWQKCMIALATKQGYLELPTGWSRTFGPPGMALGAYEGEVLNFLHQCPCAQITQSSHYKILTQFRAQYLHSKICLQIYDAIFVDIFPGEEEITDSIVGEAMTYPPLLPVYENWIGRSVPWSYEKKKYQNG</sequence>
<reference evidence="3" key="1">
    <citation type="submission" date="2020-03" db="EMBL/GenBank/DDBJ databases">
        <title>The deep terrestrial virosphere.</title>
        <authorList>
            <person name="Holmfeldt K."/>
            <person name="Nilsson E."/>
            <person name="Simone D."/>
            <person name="Lopez-Fernandez M."/>
            <person name="Wu X."/>
            <person name="de Brujin I."/>
            <person name="Lundin D."/>
            <person name="Andersson A."/>
            <person name="Bertilsson S."/>
            <person name="Dopson M."/>
        </authorList>
    </citation>
    <scope>NUCLEOTIDE SEQUENCE</scope>
    <source>
        <strain evidence="3">MM415A00216</strain>
        <strain evidence="2">MM415B00427</strain>
    </source>
</reference>
<dbReference type="EMBL" id="MT142525">
    <property type="protein sequence ID" value="QJA84185.1"/>
    <property type="molecule type" value="Genomic_DNA"/>
</dbReference>
<dbReference type="InterPro" id="IPR001098">
    <property type="entry name" value="DNA-dir_DNA_pol_A_palm_dom"/>
</dbReference>
<dbReference type="SUPFAM" id="SSF56672">
    <property type="entry name" value="DNA/RNA polymerases"/>
    <property type="match status" value="1"/>
</dbReference>
<name>A0A6M3KRY5_9ZZZZ</name>
<accession>A0A6M3KRY5</accession>
<feature type="domain" description="DNA-directed DNA polymerase family A palm" evidence="1">
    <location>
        <begin position="409"/>
        <end position="621"/>
    </location>
</feature>
<dbReference type="InterPro" id="IPR012337">
    <property type="entry name" value="RNaseH-like_sf"/>
</dbReference>